<dbReference type="PaxDb" id="411902-CLOBOL_00338"/>
<name>A8RH79_ENTBW</name>
<evidence type="ECO:0000313" key="2">
    <source>
        <dbReference type="Proteomes" id="UP000005396"/>
    </source>
</evidence>
<evidence type="ECO:0000313" key="1">
    <source>
        <dbReference type="EMBL" id="EDP19501.1"/>
    </source>
</evidence>
<dbReference type="HOGENOM" id="CLU_048266_0_0_9"/>
<dbReference type="PANTHER" id="PTHR35810">
    <property type="entry name" value="CYTOPLASMIC PROTEIN-RELATED"/>
    <property type="match status" value="1"/>
</dbReference>
<dbReference type="InterPro" id="IPR011204">
    <property type="entry name" value="Virulence_RhuM-like"/>
</dbReference>
<gene>
    <name evidence="1" type="ORF">CLOBOL_00338</name>
</gene>
<dbReference type="EMBL" id="ABCC02000002">
    <property type="protein sequence ID" value="EDP19501.1"/>
    <property type="molecule type" value="Genomic_DNA"/>
</dbReference>
<sequence>MAGEEKVEKSNILMYTTEDGVTKVEVTFDNDTVWLSLDQIADLFQRNKSTISRHIKNIFLEGELSRNSVVANFATTGSDGKRYHVDFYNLDVIISVGYRVKSLRGTQFRIWATNILKEYMIKGFALDDERLKNLGGGNYFDELLARIRDIRSSEKVFWRKVLEIYATSIDYNPKAESSVQFFKQVQNKMHWAAHKHTAAEVIYQRADADKDNMGLTTWSGKRIKLSDVEVAKNYLDEKELDALNKIVTAYLDIAEVHALNQEPMYMKDWLETIDDYLRMTRRDILTTKGKVTHQQALEKAHLEYEKYKRNPEYILSPVECHFLEGIGELDKLDRDSK</sequence>
<dbReference type="PANTHER" id="PTHR35810:SF1">
    <property type="entry name" value="CYTOPLASMIC PROTEIN"/>
    <property type="match status" value="1"/>
</dbReference>
<comment type="caution">
    <text evidence="1">The sequence shown here is derived from an EMBL/GenBank/DDBJ whole genome shotgun (WGS) entry which is preliminary data.</text>
</comment>
<reference evidence="1 2" key="1">
    <citation type="submission" date="2007-08" db="EMBL/GenBank/DDBJ databases">
        <authorList>
            <person name="Fulton L."/>
            <person name="Clifton S."/>
            <person name="Fulton B."/>
            <person name="Xu J."/>
            <person name="Minx P."/>
            <person name="Pepin K.H."/>
            <person name="Johnson M."/>
            <person name="Thiruvilangam P."/>
            <person name="Bhonagiri V."/>
            <person name="Nash W.E."/>
            <person name="Mardis E.R."/>
            <person name="Wilson R.K."/>
        </authorList>
    </citation>
    <scope>NUCLEOTIDE SEQUENCE [LARGE SCALE GENOMIC DNA]</scope>
    <source>
        <strain evidence="2">ATCC BAA-613 / DSM 15670 / CCUG 46953 / JCM 12243 / WAL 16351</strain>
    </source>
</reference>
<dbReference type="PIRSF" id="PIRSF015268">
    <property type="entry name" value="Virulence_RhuM"/>
    <property type="match status" value="1"/>
</dbReference>
<dbReference type="eggNOG" id="COG3943">
    <property type="taxonomic scope" value="Bacteria"/>
</dbReference>
<evidence type="ECO:0008006" key="3">
    <source>
        <dbReference type="Google" id="ProtNLM"/>
    </source>
</evidence>
<reference evidence="1 2" key="2">
    <citation type="submission" date="2007-09" db="EMBL/GenBank/DDBJ databases">
        <title>Draft genome sequence of Clostridium bolteae (ATCC BAA-613).</title>
        <authorList>
            <person name="Sudarsanam P."/>
            <person name="Ley R."/>
            <person name="Guruge J."/>
            <person name="Turnbaugh P.J."/>
            <person name="Mahowald M."/>
            <person name="Liep D."/>
            <person name="Gordon J."/>
        </authorList>
    </citation>
    <scope>NUCLEOTIDE SEQUENCE [LARGE SCALE GENOMIC DNA]</scope>
    <source>
        <strain evidence="2">ATCC BAA-613 / DSM 15670 / CCUG 46953 / JCM 12243 / WAL 16351</strain>
    </source>
</reference>
<dbReference type="Pfam" id="PF13310">
    <property type="entry name" value="Virulence_RhuM"/>
    <property type="match status" value="1"/>
</dbReference>
<proteinExistence type="predicted"/>
<protein>
    <recommendedName>
        <fullName evidence="3">Cell filamentation protein Fic</fullName>
    </recommendedName>
</protein>
<dbReference type="RefSeq" id="WP_002565612.1">
    <property type="nucleotide sequence ID" value="NZ_DS480668.1"/>
</dbReference>
<dbReference type="Proteomes" id="UP000005396">
    <property type="component" value="Unassembled WGS sequence"/>
</dbReference>
<accession>A8RH79</accession>
<dbReference type="AlphaFoldDB" id="A8RH79"/>
<organism evidence="1 2">
    <name type="scientific">Enterocloster bolteae (strain ATCC BAA-613 / DSM 15670 / CCUG 46953 / JCM 12243 / WAL 16351)</name>
    <name type="common">Clostridium bolteae</name>
    <dbReference type="NCBI Taxonomy" id="411902"/>
    <lineage>
        <taxon>Bacteria</taxon>
        <taxon>Bacillati</taxon>
        <taxon>Bacillota</taxon>
        <taxon>Clostridia</taxon>
        <taxon>Lachnospirales</taxon>
        <taxon>Lachnospiraceae</taxon>
        <taxon>Enterocloster</taxon>
    </lineage>
</organism>